<dbReference type="InterPro" id="IPR003959">
    <property type="entry name" value="ATPase_AAA_core"/>
</dbReference>
<gene>
    <name evidence="5" type="ORF">N475_22375</name>
</gene>
<name>A0A166VAS1_9GAMM</name>
<organism evidence="5 6">
    <name type="scientific">Pseudoalteromonas luteoviolacea DSM 6061</name>
    <dbReference type="NCBI Taxonomy" id="1365250"/>
    <lineage>
        <taxon>Bacteria</taxon>
        <taxon>Pseudomonadati</taxon>
        <taxon>Pseudomonadota</taxon>
        <taxon>Gammaproteobacteria</taxon>
        <taxon>Alteromonadales</taxon>
        <taxon>Pseudoalteromonadaceae</taxon>
        <taxon>Pseudoalteromonas</taxon>
    </lineage>
</organism>
<dbReference type="AlphaFoldDB" id="A0A166VAS1"/>
<comment type="caution">
    <text evidence="5">The sequence shown here is derived from an EMBL/GenBank/DDBJ whole genome shotgun (WGS) entry which is preliminary data.</text>
</comment>
<reference evidence="5 6" key="1">
    <citation type="submission" date="2013-07" db="EMBL/GenBank/DDBJ databases">
        <title>Comparative Genomic and Metabolomic Analysis of Twelve Strains of Pseudoalteromonas luteoviolacea.</title>
        <authorList>
            <person name="Vynne N.G."/>
            <person name="Mansson M."/>
            <person name="Gram L."/>
        </authorList>
    </citation>
    <scope>NUCLEOTIDE SEQUENCE [LARGE SCALE GENOMIC DNA]</scope>
    <source>
        <strain evidence="5 6">DSM 6061</strain>
    </source>
</reference>
<evidence type="ECO:0000313" key="6">
    <source>
        <dbReference type="Proteomes" id="UP000076643"/>
    </source>
</evidence>
<dbReference type="CDD" id="cd19481">
    <property type="entry name" value="RecA-like_protease"/>
    <property type="match status" value="1"/>
</dbReference>
<dbReference type="InterPro" id="IPR027417">
    <property type="entry name" value="P-loop_NTPase"/>
</dbReference>
<protein>
    <recommendedName>
        <fullName evidence="4">AAA+ ATPase domain-containing protein</fullName>
    </recommendedName>
</protein>
<accession>A0A166VAS1</accession>
<feature type="domain" description="AAA+ ATPase" evidence="4">
    <location>
        <begin position="432"/>
        <end position="564"/>
    </location>
</feature>
<sequence>MTESLSEHFEPQHELERALAKSFFLVGSALQSNDESLGDSVSKLHQALERILSQQRFKFVSRCFELSDYELKLIGLVFIQAIEPDSLTPYLGLTWYEQGPYLSLDKLLTLALKQPQRKAKVSSELRTSNVFQWGLLRSNTIPSLTESIYLAPELLRFLQTGEVVMGETCMFSQPILGEIDGAFLILNEAAKDFSDDFTNQQLNSVFNKDIEFARWYAIQVASNQGAMVSMLTNEEPEGLTQTQIRYDLAWLLLFAHKKKVIVLLPQWAKSFFDSKAETIQGLKRQPNLACCFICDSTSYIDDAMFNVREVKYPSELTLTDIWLELSPVNTPTEQDRLHARNVATRYPVPIPHIQTLVSQAALNERADFWQALAKLCLLEQKKGPSDLATLIEPRYRLSDMVLSDGALEQLQELVARNNYQSELKRRLPRYTKGCKALFWGRPGTGKSMAAEAIAGELQLPVYVVNLANIASKWIGETEKHLANLFDEAQRCNAVLMFDEADAVFAKRSKVESSHDKNANMGVSYLLQRMEHYSGLLLLSTNLKANLDEAFIRRFHSVVEFALPNHDQRKAIWERVVGDNGNDALLADLDKLAKRFELSAAQIINITETALLQSLMLEQQTIDKGNIAKALRRELSKQHEGFMAQHEIRDWLEGN</sequence>
<dbReference type="GO" id="GO:0005524">
    <property type="term" value="F:ATP binding"/>
    <property type="evidence" value="ECO:0007669"/>
    <property type="project" value="UniProtKB-KW"/>
</dbReference>
<dbReference type="RefSeq" id="WP_063365862.1">
    <property type="nucleotide sequence ID" value="NZ_AQHB01000023.1"/>
</dbReference>
<dbReference type="SMART" id="SM00382">
    <property type="entry name" value="AAA"/>
    <property type="match status" value="1"/>
</dbReference>
<evidence type="ECO:0000256" key="2">
    <source>
        <dbReference type="ARBA" id="ARBA00022741"/>
    </source>
</evidence>
<dbReference type="PATRIC" id="fig|1365250.3.peg.4276"/>
<dbReference type="Proteomes" id="UP000076643">
    <property type="component" value="Unassembled WGS sequence"/>
</dbReference>
<dbReference type="PANTHER" id="PTHR23073">
    <property type="entry name" value="26S PROTEASOME REGULATORY SUBUNIT"/>
    <property type="match status" value="1"/>
</dbReference>
<comment type="similarity">
    <text evidence="1">Belongs to the AAA ATPase family.</text>
</comment>
<evidence type="ECO:0000259" key="4">
    <source>
        <dbReference type="SMART" id="SM00382"/>
    </source>
</evidence>
<dbReference type="GO" id="GO:0016887">
    <property type="term" value="F:ATP hydrolysis activity"/>
    <property type="evidence" value="ECO:0007669"/>
    <property type="project" value="InterPro"/>
</dbReference>
<dbReference type="SUPFAM" id="SSF52540">
    <property type="entry name" value="P-loop containing nucleoside triphosphate hydrolases"/>
    <property type="match status" value="1"/>
</dbReference>
<dbReference type="InterPro" id="IPR050221">
    <property type="entry name" value="26S_Proteasome_ATPase"/>
</dbReference>
<keyword evidence="6" id="KW-1185">Reference proteome</keyword>
<evidence type="ECO:0000313" key="5">
    <source>
        <dbReference type="EMBL" id="KZN32430.1"/>
    </source>
</evidence>
<dbReference type="EMBL" id="AUYB01000132">
    <property type="protein sequence ID" value="KZN32430.1"/>
    <property type="molecule type" value="Genomic_DNA"/>
</dbReference>
<dbReference type="Gene3D" id="3.40.50.300">
    <property type="entry name" value="P-loop containing nucleotide triphosphate hydrolases"/>
    <property type="match status" value="1"/>
</dbReference>
<keyword evidence="3" id="KW-0067">ATP-binding</keyword>
<dbReference type="InterPro" id="IPR003593">
    <property type="entry name" value="AAA+_ATPase"/>
</dbReference>
<keyword evidence="2" id="KW-0547">Nucleotide-binding</keyword>
<evidence type="ECO:0000256" key="3">
    <source>
        <dbReference type="ARBA" id="ARBA00022840"/>
    </source>
</evidence>
<dbReference type="Pfam" id="PF00004">
    <property type="entry name" value="AAA"/>
    <property type="match status" value="1"/>
</dbReference>
<evidence type="ECO:0000256" key="1">
    <source>
        <dbReference type="ARBA" id="ARBA00006914"/>
    </source>
</evidence>
<proteinExistence type="inferred from homology"/>